<dbReference type="SUPFAM" id="SSF51556">
    <property type="entry name" value="Metallo-dependent hydrolases"/>
    <property type="match status" value="1"/>
</dbReference>
<evidence type="ECO:0000256" key="1">
    <source>
        <dbReference type="ARBA" id="ARBA00022801"/>
    </source>
</evidence>
<dbReference type="InterPro" id="IPR032466">
    <property type="entry name" value="Metal_Hydrolase"/>
</dbReference>
<dbReference type="Gene3D" id="3.20.20.140">
    <property type="entry name" value="Metal-dependent hydrolases"/>
    <property type="match status" value="1"/>
</dbReference>
<sequence>MGKRLILIKKMVSVLESILTQNQTLVDALKDEASYLLERQKHTRYQIIGRPKKVRRILIHEAAFLITVDAKNKLQVWPKYSVYIEDGMIKDVFRASQKKIPDKKIDLFYDASKRGGVVITPGFINGHAHPPMYLLRSSMTLDKGNVVDQVAKMAKLENQMTSDDFFLSAVGDFTEEQKHGITTTLSHYAVFEAVEKAAKLTKQNVINAVSAVSNSHPKNSPAMVERILKKRKNYFSTPAIAIHYLHRATPVQLKQIKQLIKKYNVLLTMHAAETESWVGECVSKYGKRTVEALVDLGLASSNVILSHAVHLTDEEIKLVKKYQIGIVHLPTSNKIHKSGEFRYPLFAHYGAEKQIALGTDSVISKNALDLLSEALQTRIMHQQAHRVLYEDLFKMLTSQAADILQLKNVGRILPGYRADLAFWKLRDRGFVPYNESKPISLVGNMITHGGRNIRDLMINGEFIIANRLHNVINESKLMSELQAAHMRLRERLKE</sequence>
<gene>
    <name evidence="3" type="ORF">A2729_04875</name>
</gene>
<dbReference type="SUPFAM" id="SSF51338">
    <property type="entry name" value="Composite domain of metallo-dependent hydrolases"/>
    <property type="match status" value="1"/>
</dbReference>
<accession>A0A1G1XY56</accession>
<dbReference type="AlphaFoldDB" id="A0A1G1XY56"/>
<dbReference type="InterPro" id="IPR050287">
    <property type="entry name" value="MTA/SAH_deaminase"/>
</dbReference>
<organism evidence="3 4">
    <name type="scientific">Candidatus Buchananbacteria bacterium RIFCSPHIGHO2_01_FULL_39_14</name>
    <dbReference type="NCBI Taxonomy" id="1797532"/>
    <lineage>
        <taxon>Bacteria</taxon>
        <taxon>Candidatus Buchananiibacteriota</taxon>
    </lineage>
</organism>
<feature type="domain" description="Amidohydrolase-related" evidence="2">
    <location>
        <begin position="118"/>
        <end position="461"/>
    </location>
</feature>
<evidence type="ECO:0000313" key="3">
    <source>
        <dbReference type="EMBL" id="OGY44247.1"/>
    </source>
</evidence>
<protein>
    <recommendedName>
        <fullName evidence="2">Amidohydrolase-related domain-containing protein</fullName>
    </recommendedName>
</protein>
<comment type="caution">
    <text evidence="3">The sequence shown here is derived from an EMBL/GenBank/DDBJ whole genome shotgun (WGS) entry which is preliminary data.</text>
</comment>
<name>A0A1G1XY56_9BACT</name>
<proteinExistence type="predicted"/>
<evidence type="ECO:0000313" key="4">
    <source>
        <dbReference type="Proteomes" id="UP000178930"/>
    </source>
</evidence>
<dbReference type="Pfam" id="PF01979">
    <property type="entry name" value="Amidohydro_1"/>
    <property type="match status" value="1"/>
</dbReference>
<reference evidence="3 4" key="1">
    <citation type="journal article" date="2016" name="Nat. Commun.">
        <title>Thousands of microbial genomes shed light on interconnected biogeochemical processes in an aquifer system.</title>
        <authorList>
            <person name="Anantharaman K."/>
            <person name="Brown C.T."/>
            <person name="Hug L.A."/>
            <person name="Sharon I."/>
            <person name="Castelle C.J."/>
            <person name="Probst A.J."/>
            <person name="Thomas B.C."/>
            <person name="Singh A."/>
            <person name="Wilkins M.J."/>
            <person name="Karaoz U."/>
            <person name="Brodie E.L."/>
            <person name="Williams K.H."/>
            <person name="Hubbard S.S."/>
            <person name="Banfield J.F."/>
        </authorList>
    </citation>
    <scope>NUCLEOTIDE SEQUENCE [LARGE SCALE GENOMIC DNA]</scope>
</reference>
<dbReference type="STRING" id="1797532.A2729_04875"/>
<dbReference type="Gene3D" id="2.30.40.10">
    <property type="entry name" value="Urease, subunit C, domain 1"/>
    <property type="match status" value="1"/>
</dbReference>
<dbReference type="GO" id="GO:0016810">
    <property type="term" value="F:hydrolase activity, acting on carbon-nitrogen (but not peptide) bonds"/>
    <property type="evidence" value="ECO:0007669"/>
    <property type="project" value="InterPro"/>
</dbReference>
<keyword evidence="1" id="KW-0378">Hydrolase</keyword>
<dbReference type="InterPro" id="IPR006680">
    <property type="entry name" value="Amidohydro-rel"/>
</dbReference>
<dbReference type="InterPro" id="IPR011059">
    <property type="entry name" value="Metal-dep_hydrolase_composite"/>
</dbReference>
<dbReference type="Proteomes" id="UP000178930">
    <property type="component" value="Unassembled WGS sequence"/>
</dbReference>
<dbReference type="PANTHER" id="PTHR43794:SF11">
    <property type="entry name" value="AMIDOHYDROLASE-RELATED DOMAIN-CONTAINING PROTEIN"/>
    <property type="match status" value="1"/>
</dbReference>
<evidence type="ECO:0000259" key="2">
    <source>
        <dbReference type="Pfam" id="PF01979"/>
    </source>
</evidence>
<dbReference type="EMBL" id="MHIB01000019">
    <property type="protein sequence ID" value="OGY44247.1"/>
    <property type="molecule type" value="Genomic_DNA"/>
</dbReference>
<dbReference type="PANTHER" id="PTHR43794">
    <property type="entry name" value="AMINOHYDROLASE SSNA-RELATED"/>
    <property type="match status" value="1"/>
</dbReference>